<dbReference type="EMBL" id="AMAH01000110">
    <property type="protein sequence ID" value="EJX52870.1"/>
    <property type="molecule type" value="Genomic_DNA"/>
</dbReference>
<proteinExistence type="predicted"/>
<feature type="transmembrane region" description="Helical" evidence="1">
    <location>
        <begin position="40"/>
        <end position="57"/>
    </location>
</feature>
<reference evidence="2 3" key="1">
    <citation type="submission" date="2012-04" db="EMBL/GenBank/DDBJ databases">
        <authorList>
            <person name="Weinstock G."/>
            <person name="Sodergren E."/>
            <person name="Lobos E.A."/>
            <person name="Fulton L."/>
            <person name="Fulton R."/>
            <person name="Courtney L."/>
            <person name="Fronick C."/>
            <person name="O'Laughlin M."/>
            <person name="Godfrey J."/>
            <person name="Wilson R.M."/>
            <person name="Miner T."/>
            <person name="Farmer C."/>
            <person name="Delehaunty K."/>
            <person name="Cordes M."/>
            <person name="Minx P."/>
            <person name="Tomlinson C."/>
            <person name="Chen J."/>
            <person name="Wollam A."/>
            <person name="Pepin K.H."/>
            <person name="Bhonagiri V."/>
            <person name="Zhang X."/>
            <person name="Suruliraj S."/>
            <person name="Warren W."/>
            <person name="Mitreva M."/>
            <person name="Mardis E.R."/>
            <person name="Wilson R.K."/>
        </authorList>
    </citation>
    <scope>NUCLEOTIDE SEQUENCE [LARGE SCALE GENOMIC DNA]</scope>
    <source>
        <strain evidence="2 3">R496</strain>
    </source>
</reference>
<feature type="transmembrane region" description="Helical" evidence="1">
    <location>
        <begin position="63"/>
        <end position="84"/>
    </location>
</feature>
<keyword evidence="1" id="KW-0472">Membrane</keyword>
<name>A0AAV3GVK8_ENTFC</name>
<dbReference type="AlphaFoldDB" id="A0AAV3GVK8"/>
<gene>
    <name evidence="2" type="ORF">HMPREF1378_01445</name>
</gene>
<dbReference type="Proteomes" id="UP000006402">
    <property type="component" value="Unassembled WGS sequence"/>
</dbReference>
<evidence type="ECO:0000313" key="3">
    <source>
        <dbReference type="Proteomes" id="UP000006402"/>
    </source>
</evidence>
<organism evidence="2 3">
    <name type="scientific">Enterococcus faecium R496</name>
    <dbReference type="NCBI Taxonomy" id="1134836"/>
    <lineage>
        <taxon>Bacteria</taxon>
        <taxon>Bacillati</taxon>
        <taxon>Bacillota</taxon>
        <taxon>Bacilli</taxon>
        <taxon>Lactobacillales</taxon>
        <taxon>Enterococcaceae</taxon>
        <taxon>Enterococcus</taxon>
    </lineage>
</organism>
<evidence type="ECO:0000256" key="1">
    <source>
        <dbReference type="SAM" id="Phobius"/>
    </source>
</evidence>
<keyword evidence="1" id="KW-1133">Transmembrane helix</keyword>
<accession>A0AAV3GVK8</accession>
<keyword evidence="1" id="KW-0812">Transmembrane</keyword>
<comment type="caution">
    <text evidence="2">The sequence shown here is derived from an EMBL/GenBank/DDBJ whole genome shotgun (WGS) entry which is preliminary data.</text>
</comment>
<protein>
    <submittedName>
        <fullName evidence="2">Uncharacterized protein</fullName>
    </submittedName>
</protein>
<sequence>MACIIKKRPRRTSYNKIAFKILIERRKYYNVRKEMNKMKNLIAGGFLFVGGGILMNTDNFGNVIPFLGAACALIGVGMLIYFVFSDDGKYG</sequence>
<evidence type="ECO:0000313" key="2">
    <source>
        <dbReference type="EMBL" id="EJX52870.1"/>
    </source>
</evidence>